<accession>L0LC09</accession>
<reference evidence="2" key="1">
    <citation type="submission" date="2013-11" db="EMBL/GenBank/DDBJ databases">
        <title>Discovery of phiAGATE novel phage infecting Bacillus pumilus leads to new insights in phylogeny of subfamily Spounavirinae.</title>
        <authorList>
            <person name="Barylski J."/>
            <person name="Nowicki G."/>
            <person name="Gozdzicka-Jozefiak A."/>
        </authorList>
    </citation>
    <scope>NUCLEOTIDE SEQUENCE [LARGE SCALE GENOMIC DNA]</scope>
</reference>
<dbReference type="EMBL" id="JX238501">
    <property type="protein sequence ID" value="AGB62710.1"/>
    <property type="molecule type" value="Genomic_DNA"/>
</dbReference>
<dbReference type="OrthoDB" id="40026at10239"/>
<name>L0LC09_9CAUD</name>
<evidence type="ECO:0000256" key="1">
    <source>
        <dbReference type="SAM" id="Phobius"/>
    </source>
</evidence>
<dbReference type="Proteomes" id="UP000010364">
    <property type="component" value="Segment"/>
</dbReference>
<keyword evidence="1" id="KW-1133">Transmembrane helix</keyword>
<evidence type="ECO:0000313" key="3">
    <source>
        <dbReference type="Proteomes" id="UP000010364"/>
    </source>
</evidence>
<feature type="transmembrane region" description="Helical" evidence="1">
    <location>
        <begin position="63"/>
        <end position="87"/>
    </location>
</feature>
<keyword evidence="3" id="KW-1185">Reference proteome</keyword>
<feature type="transmembrane region" description="Helical" evidence="1">
    <location>
        <begin position="93"/>
        <end position="113"/>
    </location>
</feature>
<protein>
    <submittedName>
        <fullName evidence="2">Uncharacterized protein</fullName>
    </submittedName>
</protein>
<proteinExistence type="predicted"/>
<organism evidence="2 3">
    <name type="scientific">Bacillus phage phiAGATE</name>
    <dbReference type="NCBI Taxonomy" id="1204533"/>
    <lineage>
        <taxon>Viruses</taxon>
        <taxon>Duplodnaviria</taxon>
        <taxon>Heunggongvirae</taxon>
        <taxon>Uroviricota</taxon>
        <taxon>Caudoviricetes</taxon>
        <taxon>Herelleviridae</taxon>
        <taxon>Bastillevirinae</taxon>
        <taxon>Agatevirus</taxon>
        <taxon>Agatevirus agate</taxon>
    </lineage>
</organism>
<dbReference type="GeneID" id="14516147"/>
<feature type="transmembrane region" description="Helical" evidence="1">
    <location>
        <begin position="30"/>
        <end position="51"/>
    </location>
</feature>
<evidence type="ECO:0000313" key="2">
    <source>
        <dbReference type="EMBL" id="AGB62710.1"/>
    </source>
</evidence>
<keyword evidence="1" id="KW-0812">Transmembrane</keyword>
<sequence>MKKFSLTSVLLVILLGASVALSVVKPFENIFYTFTDIIVAVVFIYAILMFIVRRVMGVREEAISYYSLPRMAVMGYLVKSVAVGYVVVKFNGWHLYEVLMLILGLFSLIFLVTTEVSIYRNKKGENA</sequence>
<dbReference type="KEGG" id="vg:14516147"/>
<dbReference type="RefSeq" id="YP_007349303.1">
    <property type="nucleotide sequence ID" value="NC_020081.2"/>
</dbReference>
<keyword evidence="1" id="KW-0472">Membrane</keyword>